<name>A0A540KJV9_MALBA</name>
<protein>
    <submittedName>
        <fullName evidence="2">Uncharacterized protein</fullName>
    </submittedName>
</protein>
<sequence>MPLGPTVSMVAVSSTSLVTHPVLSAQRTHRRPWTSKEAQPSGDASSVHGEASQTGALADYKKLLKPLAPRPKRSPLRGILNIMRLQQRSSTMRWPPTWLRYQEPLPPKHHYKLSNLDSNQMEYINDLCSSRFTQWKSDLHKHYELYDGSEVALKVGCPMELLDRRDEWEKKVKANSINRSKKKLFHQSGSRRCSYRLEERRKGGSKFPKIDMFKQVYIRPEDELTEQLHGQTHVIVAQEFRGRIPVSSLSMRSDHDFCHVICISRDDGISSIAQCLAPQALRDRVFATQCFRQQFPLHRPRCYS</sequence>
<feature type="region of interest" description="Disordered" evidence="1">
    <location>
        <begin position="21"/>
        <end position="52"/>
    </location>
</feature>
<proteinExistence type="predicted"/>
<reference evidence="2 3" key="1">
    <citation type="journal article" date="2019" name="G3 (Bethesda)">
        <title>Sequencing of a Wild Apple (Malus baccata) Genome Unravels the Differences Between Cultivated and Wild Apple Species Regarding Disease Resistance and Cold Tolerance.</title>
        <authorList>
            <person name="Chen X."/>
        </authorList>
    </citation>
    <scope>NUCLEOTIDE SEQUENCE [LARGE SCALE GENOMIC DNA]</scope>
    <source>
        <strain evidence="3">cv. Shandingzi</strain>
        <tissue evidence="2">Leaves</tissue>
    </source>
</reference>
<dbReference type="AlphaFoldDB" id="A0A540KJV9"/>
<accession>A0A540KJV9</accession>
<organism evidence="2 3">
    <name type="scientific">Malus baccata</name>
    <name type="common">Siberian crab apple</name>
    <name type="synonym">Pyrus baccata</name>
    <dbReference type="NCBI Taxonomy" id="106549"/>
    <lineage>
        <taxon>Eukaryota</taxon>
        <taxon>Viridiplantae</taxon>
        <taxon>Streptophyta</taxon>
        <taxon>Embryophyta</taxon>
        <taxon>Tracheophyta</taxon>
        <taxon>Spermatophyta</taxon>
        <taxon>Magnoliopsida</taxon>
        <taxon>eudicotyledons</taxon>
        <taxon>Gunneridae</taxon>
        <taxon>Pentapetalae</taxon>
        <taxon>rosids</taxon>
        <taxon>fabids</taxon>
        <taxon>Rosales</taxon>
        <taxon>Rosaceae</taxon>
        <taxon>Amygdaloideae</taxon>
        <taxon>Maleae</taxon>
        <taxon>Malus</taxon>
    </lineage>
</organism>
<evidence type="ECO:0000256" key="1">
    <source>
        <dbReference type="SAM" id="MobiDB-lite"/>
    </source>
</evidence>
<gene>
    <name evidence="2" type="ORF">C1H46_039956</name>
</gene>
<keyword evidence="3" id="KW-1185">Reference proteome</keyword>
<dbReference type="Proteomes" id="UP000315295">
    <property type="component" value="Unassembled WGS sequence"/>
</dbReference>
<comment type="caution">
    <text evidence="2">The sequence shown here is derived from an EMBL/GenBank/DDBJ whole genome shotgun (WGS) entry which is preliminary data.</text>
</comment>
<dbReference type="EMBL" id="VIEB01001177">
    <property type="protein sequence ID" value="TQD74501.1"/>
    <property type="molecule type" value="Genomic_DNA"/>
</dbReference>
<evidence type="ECO:0000313" key="2">
    <source>
        <dbReference type="EMBL" id="TQD74501.1"/>
    </source>
</evidence>
<evidence type="ECO:0000313" key="3">
    <source>
        <dbReference type="Proteomes" id="UP000315295"/>
    </source>
</evidence>